<accession>A0A0T6LPB5</accession>
<dbReference type="Pfam" id="PF21597">
    <property type="entry name" value="TetR_C_43"/>
    <property type="match status" value="1"/>
</dbReference>
<evidence type="ECO:0000256" key="1">
    <source>
        <dbReference type="ARBA" id="ARBA00023015"/>
    </source>
</evidence>
<dbReference type="GO" id="GO:0003700">
    <property type="term" value="F:DNA-binding transcription factor activity"/>
    <property type="evidence" value="ECO:0007669"/>
    <property type="project" value="TreeGrafter"/>
</dbReference>
<keyword evidence="3" id="KW-0804">Transcription</keyword>
<evidence type="ECO:0000313" key="8">
    <source>
        <dbReference type="Proteomes" id="UP000050867"/>
    </source>
</evidence>
<sequence length="213" mass="23384">MTMTEPRLRADACRNRERILAAACEALVEHGPEVSIEEIARRAGVGNATIYRRFCGRHDLLHHVGLEVLGVLTEEAERARAEEVDALSALRRFAHRASNRSLAAVLPMVYGQTADDEPLHAARERLLGLVKNLMTSAQTTGMMRNDLCLGDFLTALAKLTRPLPGSPRPVVDTVRRQIDLLIDGLRTQRCCTCPERPASSRTHAGPVGSTTDD</sequence>
<feature type="region of interest" description="Disordered" evidence="5">
    <location>
        <begin position="194"/>
        <end position="213"/>
    </location>
</feature>
<dbReference type="InterPro" id="IPR050109">
    <property type="entry name" value="HTH-type_TetR-like_transc_reg"/>
</dbReference>
<dbReference type="InterPro" id="IPR009057">
    <property type="entry name" value="Homeodomain-like_sf"/>
</dbReference>
<comment type="caution">
    <text evidence="7">The sequence shown here is derived from an EMBL/GenBank/DDBJ whole genome shotgun (WGS) entry which is preliminary data.</text>
</comment>
<reference evidence="7 8" key="1">
    <citation type="submission" date="2015-10" db="EMBL/GenBank/DDBJ databases">
        <title>Draft genome sequence of pyrrolomycin-producing Streptomyces vitaminophilus.</title>
        <authorList>
            <person name="Graham D.E."/>
            <person name="Mahan K.M."/>
            <person name="Klingeman D.M."/>
            <person name="Hettich R.L."/>
            <person name="Parry R.J."/>
        </authorList>
    </citation>
    <scope>NUCLEOTIDE SEQUENCE [LARGE SCALE GENOMIC DNA]</scope>
    <source>
        <strain evidence="7 8">ATCC 31673</strain>
    </source>
</reference>
<dbReference type="InterPro" id="IPR036271">
    <property type="entry name" value="Tet_transcr_reg_TetR-rel_C_sf"/>
</dbReference>
<proteinExistence type="predicted"/>
<evidence type="ECO:0000256" key="5">
    <source>
        <dbReference type="SAM" id="MobiDB-lite"/>
    </source>
</evidence>
<feature type="domain" description="HTH tetR-type" evidence="6">
    <location>
        <begin position="13"/>
        <end position="72"/>
    </location>
</feature>
<gene>
    <name evidence="7" type="ORF">AQ490_05040</name>
</gene>
<dbReference type="Pfam" id="PF00440">
    <property type="entry name" value="TetR_N"/>
    <property type="match status" value="1"/>
</dbReference>
<dbReference type="GO" id="GO:0000976">
    <property type="term" value="F:transcription cis-regulatory region binding"/>
    <property type="evidence" value="ECO:0007669"/>
    <property type="project" value="TreeGrafter"/>
</dbReference>
<evidence type="ECO:0000313" key="7">
    <source>
        <dbReference type="EMBL" id="KRV47746.1"/>
    </source>
</evidence>
<evidence type="ECO:0000256" key="2">
    <source>
        <dbReference type="ARBA" id="ARBA00023125"/>
    </source>
</evidence>
<keyword evidence="2 4" id="KW-0238">DNA-binding</keyword>
<dbReference type="Gene3D" id="1.10.357.10">
    <property type="entry name" value="Tetracycline Repressor, domain 2"/>
    <property type="match status" value="1"/>
</dbReference>
<evidence type="ECO:0000256" key="3">
    <source>
        <dbReference type="ARBA" id="ARBA00023163"/>
    </source>
</evidence>
<protein>
    <recommendedName>
        <fullName evidence="6">HTH tetR-type domain-containing protein</fullName>
    </recommendedName>
</protein>
<dbReference type="SUPFAM" id="SSF46689">
    <property type="entry name" value="Homeodomain-like"/>
    <property type="match status" value="1"/>
</dbReference>
<keyword evidence="1" id="KW-0805">Transcription regulation</keyword>
<dbReference type="eggNOG" id="COG1309">
    <property type="taxonomic scope" value="Bacteria"/>
</dbReference>
<dbReference type="PRINTS" id="PR00455">
    <property type="entry name" value="HTHTETR"/>
</dbReference>
<dbReference type="SUPFAM" id="SSF48498">
    <property type="entry name" value="Tetracyclin repressor-like, C-terminal domain"/>
    <property type="match status" value="1"/>
</dbReference>
<dbReference type="InterPro" id="IPR049445">
    <property type="entry name" value="TetR_SbtR-like_C"/>
</dbReference>
<name>A0A0T6LPB5_WENVI</name>
<keyword evidence="8" id="KW-1185">Reference proteome</keyword>
<evidence type="ECO:0000256" key="4">
    <source>
        <dbReference type="PROSITE-ProRule" id="PRU00335"/>
    </source>
</evidence>
<dbReference type="PANTHER" id="PTHR30055:SF234">
    <property type="entry name" value="HTH-TYPE TRANSCRIPTIONAL REGULATOR BETI"/>
    <property type="match status" value="1"/>
</dbReference>
<organism evidence="7 8">
    <name type="scientific">Wenjunlia vitaminophila</name>
    <name type="common">Streptomyces vitaminophilus</name>
    <dbReference type="NCBI Taxonomy" id="76728"/>
    <lineage>
        <taxon>Bacteria</taxon>
        <taxon>Bacillati</taxon>
        <taxon>Actinomycetota</taxon>
        <taxon>Actinomycetes</taxon>
        <taxon>Kitasatosporales</taxon>
        <taxon>Streptomycetaceae</taxon>
        <taxon>Wenjunlia</taxon>
    </lineage>
</organism>
<dbReference type="AlphaFoldDB" id="A0A0T6LPB5"/>
<feature type="DNA-binding region" description="H-T-H motif" evidence="4">
    <location>
        <begin position="35"/>
        <end position="54"/>
    </location>
</feature>
<dbReference type="STRING" id="76728.AQ490_05040"/>
<dbReference type="EMBL" id="LLZU01000035">
    <property type="protein sequence ID" value="KRV47746.1"/>
    <property type="molecule type" value="Genomic_DNA"/>
</dbReference>
<evidence type="ECO:0000259" key="6">
    <source>
        <dbReference type="PROSITE" id="PS50977"/>
    </source>
</evidence>
<dbReference type="PANTHER" id="PTHR30055">
    <property type="entry name" value="HTH-TYPE TRANSCRIPTIONAL REGULATOR RUTR"/>
    <property type="match status" value="1"/>
</dbReference>
<dbReference type="InterPro" id="IPR001647">
    <property type="entry name" value="HTH_TetR"/>
</dbReference>
<dbReference type="Proteomes" id="UP000050867">
    <property type="component" value="Unassembled WGS sequence"/>
</dbReference>
<dbReference type="PROSITE" id="PS50977">
    <property type="entry name" value="HTH_TETR_2"/>
    <property type="match status" value="1"/>
</dbReference>